<organism evidence="5 6">
    <name type="scientific">Fragilariopsis cylindrus CCMP1102</name>
    <dbReference type="NCBI Taxonomy" id="635003"/>
    <lineage>
        <taxon>Eukaryota</taxon>
        <taxon>Sar</taxon>
        <taxon>Stramenopiles</taxon>
        <taxon>Ochrophyta</taxon>
        <taxon>Bacillariophyta</taxon>
        <taxon>Bacillariophyceae</taxon>
        <taxon>Bacillariophycidae</taxon>
        <taxon>Bacillariales</taxon>
        <taxon>Bacillariaceae</taxon>
        <taxon>Fragilariopsis</taxon>
    </lineage>
</organism>
<protein>
    <submittedName>
        <fullName evidence="5">Ankyrin</fullName>
    </submittedName>
</protein>
<dbReference type="Proteomes" id="UP000095751">
    <property type="component" value="Unassembled WGS sequence"/>
</dbReference>
<keyword evidence="6" id="KW-1185">Reference proteome</keyword>
<feature type="compositionally biased region" description="Low complexity" evidence="4">
    <location>
        <begin position="209"/>
        <end position="218"/>
    </location>
</feature>
<evidence type="ECO:0000256" key="2">
    <source>
        <dbReference type="ARBA" id="ARBA00023043"/>
    </source>
</evidence>
<feature type="region of interest" description="Disordered" evidence="4">
    <location>
        <begin position="1"/>
        <end position="219"/>
    </location>
</feature>
<gene>
    <name evidence="5" type="ORF">FRACYDRAFT_256038</name>
</gene>
<evidence type="ECO:0000313" key="5">
    <source>
        <dbReference type="EMBL" id="OEU06178.1"/>
    </source>
</evidence>
<dbReference type="PROSITE" id="PS50297">
    <property type="entry name" value="ANK_REP_REGION"/>
    <property type="match status" value="1"/>
</dbReference>
<dbReference type="GO" id="GO:0005737">
    <property type="term" value="C:cytoplasm"/>
    <property type="evidence" value="ECO:0007669"/>
    <property type="project" value="TreeGrafter"/>
</dbReference>
<evidence type="ECO:0000256" key="1">
    <source>
        <dbReference type="ARBA" id="ARBA00022737"/>
    </source>
</evidence>
<evidence type="ECO:0000256" key="4">
    <source>
        <dbReference type="SAM" id="MobiDB-lite"/>
    </source>
</evidence>
<dbReference type="KEGG" id="fcy:FRACYDRAFT_256038"/>
<feature type="repeat" description="ANK" evidence="3">
    <location>
        <begin position="347"/>
        <end position="370"/>
    </location>
</feature>
<proteinExistence type="predicted"/>
<dbReference type="SMART" id="SM00248">
    <property type="entry name" value="ANK"/>
    <property type="match status" value="3"/>
</dbReference>
<accession>A0A1E7EJX2</accession>
<dbReference type="Gene3D" id="1.25.40.20">
    <property type="entry name" value="Ankyrin repeat-containing domain"/>
    <property type="match status" value="1"/>
</dbReference>
<feature type="compositionally biased region" description="Basic residues" evidence="4">
    <location>
        <begin position="26"/>
        <end position="38"/>
    </location>
</feature>
<dbReference type="InterPro" id="IPR002110">
    <property type="entry name" value="Ankyrin_rpt"/>
</dbReference>
<sequence length="489" mass="53819">MGEDKKEKKEKKAKKDKKGIDDSVHTGKKKEKKAKKDKKGIDDSVHTAAAGSIVDDESEKKRLKKEKKEKKKKKEKDESASEDEDSSEMADAAAEKKAKKKAKKEKDAESASEDEDSIAAMSAAEKKAAKKKAKKEKASQSSSDDDDSLMGFTAAEKKAAKKKAKKEKASQSSSDSDDSPGASAVVSEDDDPSSSSRSSSKKSHKKSKSSSSLSSVASKPKKVKKVDLFDAGKAPYPTENAKKYGDVKDETLKKQCKRVYKLLNFDPWNEAMRFDDDDTCDYLIENPEPCKIKFEFEGFSGCIYPISMCYALQASRDTVEAAYDAYPPAIKETDLWVGTPYHYADKEGYTPLHLACENGAEASVVKLLVEAYPGVVYVTAAYEMTPIHFASSQNANVGVIKALLEGVDNDPSICKLTDMLGHTPLHMAIMGLATDDVIEFLVKACPETVWTKTKKGELPLEIAQRKRYPAALLQMLEKSMEQFLLENDS</sequence>
<feature type="compositionally biased region" description="Low complexity" evidence="4">
    <location>
        <begin position="170"/>
        <end position="186"/>
    </location>
</feature>
<evidence type="ECO:0000256" key="3">
    <source>
        <dbReference type="PROSITE-ProRule" id="PRU00023"/>
    </source>
</evidence>
<dbReference type="PANTHER" id="PTHR24153">
    <property type="entry name" value="ESPIN"/>
    <property type="match status" value="1"/>
</dbReference>
<feature type="compositionally biased region" description="Basic residues" evidence="4">
    <location>
        <begin position="61"/>
        <end position="74"/>
    </location>
</feature>
<feature type="compositionally biased region" description="Basic residues" evidence="4">
    <location>
        <begin position="199"/>
        <end position="208"/>
    </location>
</feature>
<keyword evidence="1" id="KW-0677">Repeat</keyword>
<dbReference type="PROSITE" id="PS50088">
    <property type="entry name" value="ANK_REPEAT"/>
    <property type="match status" value="1"/>
</dbReference>
<dbReference type="InterPro" id="IPR036770">
    <property type="entry name" value="Ankyrin_rpt-contain_sf"/>
</dbReference>
<dbReference type="InParanoid" id="A0A1E7EJX2"/>
<feature type="compositionally biased region" description="Basic residues" evidence="4">
    <location>
        <begin position="8"/>
        <end position="17"/>
    </location>
</feature>
<evidence type="ECO:0000313" key="6">
    <source>
        <dbReference type="Proteomes" id="UP000095751"/>
    </source>
</evidence>
<dbReference type="EMBL" id="KV784423">
    <property type="protein sequence ID" value="OEU06178.1"/>
    <property type="molecule type" value="Genomic_DNA"/>
</dbReference>
<dbReference type="GO" id="GO:0051015">
    <property type="term" value="F:actin filament binding"/>
    <property type="evidence" value="ECO:0007669"/>
    <property type="project" value="TreeGrafter"/>
</dbReference>
<dbReference type="AlphaFoldDB" id="A0A1E7EJX2"/>
<reference evidence="5 6" key="1">
    <citation type="submission" date="2016-09" db="EMBL/GenBank/DDBJ databases">
        <title>Extensive genetic diversity and differential bi-allelic expression allows diatom success in the polar Southern Ocean.</title>
        <authorList>
            <consortium name="DOE Joint Genome Institute"/>
            <person name="Mock T."/>
            <person name="Otillar R.P."/>
            <person name="Strauss J."/>
            <person name="Dupont C."/>
            <person name="Frickenhaus S."/>
            <person name="Maumus F."/>
            <person name="Mcmullan M."/>
            <person name="Sanges R."/>
            <person name="Schmutz J."/>
            <person name="Toseland A."/>
            <person name="Valas R."/>
            <person name="Veluchamy A."/>
            <person name="Ward B.J."/>
            <person name="Allen A."/>
            <person name="Barry K."/>
            <person name="Falciatore A."/>
            <person name="Ferrante M."/>
            <person name="Fortunato A.E."/>
            <person name="Gloeckner G."/>
            <person name="Gruber A."/>
            <person name="Hipkin R."/>
            <person name="Janech M."/>
            <person name="Kroth P."/>
            <person name="Leese F."/>
            <person name="Lindquist E."/>
            <person name="Lyon B.R."/>
            <person name="Martin J."/>
            <person name="Mayer C."/>
            <person name="Parker M."/>
            <person name="Quesneville H."/>
            <person name="Raymond J."/>
            <person name="Uhlig C."/>
            <person name="Valentin K.U."/>
            <person name="Worden A.Z."/>
            <person name="Armbrust E.V."/>
            <person name="Bowler C."/>
            <person name="Green B."/>
            <person name="Moulton V."/>
            <person name="Van Oosterhout C."/>
            <person name="Grigoriev I."/>
        </authorList>
    </citation>
    <scope>NUCLEOTIDE SEQUENCE [LARGE SCALE GENOMIC DNA]</scope>
    <source>
        <strain evidence="5 6">CCMP1102</strain>
    </source>
</reference>
<dbReference type="OrthoDB" id="45539at2759"/>
<dbReference type="SUPFAM" id="SSF48403">
    <property type="entry name" value="Ankyrin repeat"/>
    <property type="match status" value="1"/>
</dbReference>
<dbReference type="InterPro" id="IPR052420">
    <property type="entry name" value="Espin/Espin-like"/>
</dbReference>
<dbReference type="GO" id="GO:0051017">
    <property type="term" value="P:actin filament bundle assembly"/>
    <property type="evidence" value="ECO:0007669"/>
    <property type="project" value="TreeGrafter"/>
</dbReference>
<keyword evidence="2 3" id="KW-0040">ANK repeat</keyword>
<dbReference type="PANTHER" id="PTHR24153:SF8">
    <property type="entry name" value="FORKED, ISOFORM F"/>
    <property type="match status" value="1"/>
</dbReference>
<dbReference type="Pfam" id="PF12796">
    <property type="entry name" value="Ank_2"/>
    <property type="match status" value="1"/>
</dbReference>
<name>A0A1E7EJX2_9STRA</name>